<evidence type="ECO:0000256" key="3">
    <source>
        <dbReference type="ARBA" id="ARBA00008105"/>
    </source>
</evidence>
<protein>
    <recommendedName>
        <fullName evidence="9">U3 small nucleolar RNA-associated protein 11</fullName>
    </recommendedName>
</protein>
<feature type="region of interest" description="Disordered" evidence="6">
    <location>
        <begin position="294"/>
        <end position="328"/>
    </location>
</feature>
<accession>A0A4S4KPZ5</accession>
<dbReference type="Pfam" id="PF03998">
    <property type="entry name" value="Utp11"/>
    <property type="match status" value="1"/>
</dbReference>
<evidence type="ECO:0000256" key="2">
    <source>
        <dbReference type="ARBA" id="ARBA00004604"/>
    </source>
</evidence>
<gene>
    <name evidence="7" type="ORF">EW026_g1888</name>
</gene>
<evidence type="ECO:0000256" key="4">
    <source>
        <dbReference type="ARBA" id="ARBA00022552"/>
    </source>
</evidence>
<dbReference type="GO" id="GO:0006364">
    <property type="term" value="P:rRNA processing"/>
    <property type="evidence" value="ECO:0007669"/>
    <property type="project" value="UniProtKB-KW"/>
</dbReference>
<feature type="compositionally biased region" description="Acidic residues" evidence="6">
    <location>
        <begin position="312"/>
        <end position="321"/>
    </location>
</feature>
<evidence type="ECO:0000313" key="7">
    <source>
        <dbReference type="EMBL" id="THH00665.1"/>
    </source>
</evidence>
<keyword evidence="5" id="KW-0539">Nucleus</keyword>
<evidence type="ECO:0008006" key="9">
    <source>
        <dbReference type="Google" id="ProtNLM"/>
    </source>
</evidence>
<feature type="region of interest" description="Disordered" evidence="6">
    <location>
        <begin position="202"/>
        <end position="247"/>
    </location>
</feature>
<sequence>MSSLRNSLHRRNHKERSQLSHRSRLGVLEKHKDYVLRARDYHSKQDRITRLRQKAAERNKDEFYFGMVNEKTERGVHVQDRGNVALPVDVVKVLKSQDENYMRTMRTAGLKKIDKLKSQLTTLADLVKPNPDEDDEDQLNEEELEVLRDAGLVARPAASRRRRKSSSGKHIIFADSENQGSLSPWFSGAVLKAGLAQQYASSSSKATPDLDQDMEDDKSDVETGWRSQAETGKSRSKGKKKAVQGDADVAALEVERKEEASQHRTRLLKELSARLTRDQQLRYAEREMEMQKLLMGKGASRKMKGVERVDDGDKEGDESDDDKPRKKVDEKIWKPRVYKWRVERKR</sequence>
<comment type="subcellular location">
    <subcellularLocation>
        <location evidence="2">Nucleus</location>
        <location evidence="2">Nucleolus</location>
    </subcellularLocation>
</comment>
<dbReference type="EMBL" id="SGPJ01000043">
    <property type="protein sequence ID" value="THH00665.1"/>
    <property type="molecule type" value="Genomic_DNA"/>
</dbReference>
<evidence type="ECO:0000256" key="5">
    <source>
        <dbReference type="ARBA" id="ARBA00023242"/>
    </source>
</evidence>
<dbReference type="Proteomes" id="UP000309038">
    <property type="component" value="Unassembled WGS sequence"/>
</dbReference>
<dbReference type="AlphaFoldDB" id="A0A4S4KPZ5"/>
<reference evidence="7 8" key="1">
    <citation type="submission" date="2019-02" db="EMBL/GenBank/DDBJ databases">
        <title>Genome sequencing of the rare red list fungi Phlebia centrifuga.</title>
        <authorList>
            <person name="Buettner E."/>
            <person name="Kellner H."/>
        </authorList>
    </citation>
    <scope>NUCLEOTIDE SEQUENCE [LARGE SCALE GENOMIC DNA]</scope>
    <source>
        <strain evidence="7 8">DSM 108282</strain>
    </source>
</reference>
<feature type="compositionally biased region" description="Basic residues" evidence="6">
    <location>
        <begin position="7"/>
        <end position="24"/>
    </location>
</feature>
<dbReference type="GO" id="GO:0032040">
    <property type="term" value="C:small-subunit processome"/>
    <property type="evidence" value="ECO:0007669"/>
    <property type="project" value="InterPro"/>
</dbReference>
<evidence type="ECO:0000256" key="1">
    <source>
        <dbReference type="ARBA" id="ARBA00004099"/>
    </source>
</evidence>
<evidence type="ECO:0000256" key="6">
    <source>
        <dbReference type="SAM" id="MobiDB-lite"/>
    </source>
</evidence>
<organism evidence="7 8">
    <name type="scientific">Hermanssonia centrifuga</name>
    <dbReference type="NCBI Taxonomy" id="98765"/>
    <lineage>
        <taxon>Eukaryota</taxon>
        <taxon>Fungi</taxon>
        <taxon>Dikarya</taxon>
        <taxon>Basidiomycota</taxon>
        <taxon>Agaricomycotina</taxon>
        <taxon>Agaricomycetes</taxon>
        <taxon>Polyporales</taxon>
        <taxon>Meruliaceae</taxon>
        <taxon>Hermanssonia</taxon>
    </lineage>
</organism>
<dbReference type="PANTHER" id="PTHR12838:SF0">
    <property type="entry name" value="U3 SMALL NUCLEOLAR RNA-ASSOCIATED PROTEIN 11-RELATED"/>
    <property type="match status" value="1"/>
</dbReference>
<evidence type="ECO:0000313" key="8">
    <source>
        <dbReference type="Proteomes" id="UP000309038"/>
    </source>
</evidence>
<name>A0A4S4KPZ5_9APHY</name>
<dbReference type="PANTHER" id="PTHR12838">
    <property type="entry name" value="U3 SMALL NUCLEOLAR RNA-ASSOCIATED PROTEIN 11"/>
    <property type="match status" value="1"/>
</dbReference>
<keyword evidence="4" id="KW-0698">rRNA processing</keyword>
<comment type="caution">
    <text evidence="7">The sequence shown here is derived from an EMBL/GenBank/DDBJ whole genome shotgun (WGS) entry which is preliminary data.</text>
</comment>
<dbReference type="InterPro" id="IPR007144">
    <property type="entry name" value="SSU_processome_Utp11"/>
</dbReference>
<keyword evidence="8" id="KW-1185">Reference proteome</keyword>
<feature type="region of interest" description="Disordered" evidence="6">
    <location>
        <begin position="1"/>
        <end position="24"/>
    </location>
</feature>
<proteinExistence type="inferred from homology"/>
<comment type="function">
    <text evidence="1">Involved in nucleolar processing of pre-18S ribosomal RNA.</text>
</comment>
<feature type="compositionally biased region" description="Acidic residues" evidence="6">
    <location>
        <begin position="210"/>
        <end position="219"/>
    </location>
</feature>
<comment type="similarity">
    <text evidence="3">Belongs to the UTP11 family.</text>
</comment>